<dbReference type="Gene3D" id="2.60.40.1090">
    <property type="entry name" value="Fimbrial-type adhesion domain"/>
    <property type="match status" value="1"/>
</dbReference>
<reference evidence="7 8" key="1">
    <citation type="submission" date="2018-06" db="EMBL/GenBank/DDBJ databases">
        <authorList>
            <consortium name="Pathogen Informatics"/>
            <person name="Doyle S."/>
        </authorList>
    </citation>
    <scope>NUCLEOTIDE SEQUENCE [LARGE SCALE GENOMIC DNA]</scope>
    <source>
        <strain evidence="7 8">NCTC8105</strain>
    </source>
</reference>
<feature type="chain" id="PRO_5016804832" evidence="5">
    <location>
        <begin position="44"/>
        <end position="201"/>
    </location>
</feature>
<keyword evidence="3 5" id="KW-0732">Signal</keyword>
<comment type="similarity">
    <text evidence="2">Belongs to the fimbrial protein family.</text>
</comment>
<dbReference type="EMBL" id="UGHP01000001">
    <property type="protein sequence ID" value="STQ82620.1"/>
    <property type="molecule type" value="Genomic_DNA"/>
</dbReference>
<dbReference type="InterPro" id="IPR000259">
    <property type="entry name" value="Adhesion_dom_fimbrial"/>
</dbReference>
<sequence length="201" mass="21249">MRQGWRAITRFRNGIPPMNHFAFKPAAWVSGACLLLTSSMALSQSMAKVDGGSVHFKGTVVNAGCAVDTNSIEQEVSMGQIRRDAFTGVGSWVDPVGFTITLTDCDISVSQSAGVAFQGPSDIHDPLVFAVANGPGSAIGVGLGIYDEQSNLIVPNSAPRAYKTLIDGTNVLHFIAKYRATEQLPVAGDASVTANFIVLYQ</sequence>
<evidence type="ECO:0000256" key="5">
    <source>
        <dbReference type="SAM" id="SignalP"/>
    </source>
</evidence>
<evidence type="ECO:0000313" key="8">
    <source>
        <dbReference type="Proteomes" id="UP000254821"/>
    </source>
</evidence>
<gene>
    <name evidence="7" type="primary">fimA_4</name>
    <name evidence="7" type="ORF">NCTC8105_04839</name>
</gene>
<dbReference type="AlphaFoldDB" id="A0A377PQY0"/>
<accession>A0A377PQY0</accession>
<evidence type="ECO:0000256" key="4">
    <source>
        <dbReference type="ARBA" id="ARBA00023263"/>
    </source>
</evidence>
<protein>
    <submittedName>
        <fullName evidence="7">Type-1A pilin</fullName>
    </submittedName>
</protein>
<dbReference type="PANTHER" id="PTHR33420">
    <property type="entry name" value="FIMBRIAL SUBUNIT ELFA-RELATED"/>
    <property type="match status" value="1"/>
</dbReference>
<feature type="signal peptide" evidence="5">
    <location>
        <begin position="1"/>
        <end position="43"/>
    </location>
</feature>
<dbReference type="Proteomes" id="UP000254821">
    <property type="component" value="Unassembled WGS sequence"/>
</dbReference>
<keyword evidence="4" id="KW-0281">Fimbrium</keyword>
<comment type="subcellular location">
    <subcellularLocation>
        <location evidence="1">Fimbrium</location>
    </subcellularLocation>
</comment>
<dbReference type="PANTHER" id="PTHR33420:SF12">
    <property type="entry name" value="FIMBRIN-LIKE PROTEIN FIMI-RELATED"/>
    <property type="match status" value="1"/>
</dbReference>
<dbReference type="InterPro" id="IPR050263">
    <property type="entry name" value="Bact_Fimbrial_Adh_Pro"/>
</dbReference>
<evidence type="ECO:0000313" key="7">
    <source>
        <dbReference type="EMBL" id="STQ82620.1"/>
    </source>
</evidence>
<evidence type="ECO:0000256" key="2">
    <source>
        <dbReference type="ARBA" id="ARBA00006671"/>
    </source>
</evidence>
<dbReference type="GO" id="GO:0043709">
    <property type="term" value="P:cell adhesion involved in single-species biofilm formation"/>
    <property type="evidence" value="ECO:0007669"/>
    <property type="project" value="TreeGrafter"/>
</dbReference>
<organism evidence="7 8">
    <name type="scientific">Hafnia alvei</name>
    <dbReference type="NCBI Taxonomy" id="569"/>
    <lineage>
        <taxon>Bacteria</taxon>
        <taxon>Pseudomonadati</taxon>
        <taxon>Pseudomonadota</taxon>
        <taxon>Gammaproteobacteria</taxon>
        <taxon>Enterobacterales</taxon>
        <taxon>Hafniaceae</taxon>
        <taxon>Hafnia</taxon>
    </lineage>
</organism>
<dbReference type="InterPro" id="IPR008966">
    <property type="entry name" value="Adhesion_dom_sf"/>
</dbReference>
<evidence type="ECO:0000259" key="6">
    <source>
        <dbReference type="Pfam" id="PF00419"/>
    </source>
</evidence>
<dbReference type="RefSeq" id="WP_325928885.1">
    <property type="nucleotide sequence ID" value="NZ_JAMWXP010000004.1"/>
</dbReference>
<proteinExistence type="inferred from homology"/>
<dbReference type="SUPFAM" id="SSF49401">
    <property type="entry name" value="Bacterial adhesins"/>
    <property type="match status" value="1"/>
</dbReference>
<evidence type="ECO:0000256" key="1">
    <source>
        <dbReference type="ARBA" id="ARBA00004561"/>
    </source>
</evidence>
<evidence type="ECO:0000256" key="3">
    <source>
        <dbReference type="ARBA" id="ARBA00022729"/>
    </source>
</evidence>
<name>A0A377PQY0_HAFAL</name>
<dbReference type="InterPro" id="IPR036937">
    <property type="entry name" value="Adhesion_dom_fimbrial_sf"/>
</dbReference>
<dbReference type="GO" id="GO:0009289">
    <property type="term" value="C:pilus"/>
    <property type="evidence" value="ECO:0007669"/>
    <property type="project" value="UniProtKB-SubCell"/>
</dbReference>
<dbReference type="Pfam" id="PF00419">
    <property type="entry name" value="Fimbrial"/>
    <property type="match status" value="1"/>
</dbReference>
<feature type="domain" description="Fimbrial-type adhesion" evidence="6">
    <location>
        <begin position="54"/>
        <end position="201"/>
    </location>
</feature>